<dbReference type="Gene3D" id="3.30.420.10">
    <property type="entry name" value="Ribonuclease H-like superfamily/Ribonuclease H"/>
    <property type="match status" value="1"/>
</dbReference>
<dbReference type="Proteomes" id="UP000243745">
    <property type="component" value="Unassembled WGS sequence"/>
</dbReference>
<name>A0A662ZI52_9GAMM</name>
<protein>
    <submittedName>
        <fullName evidence="2">Integrase core domain-containing protein</fullName>
    </submittedName>
</protein>
<sequence>MEIGINMTSNGSQLILHSDNGGPMKGQTMQAACYSLGILCTFNRPRTSNDNAHMEASFKLLKHGRVIEIPSYFQSIEHARAWCKGYYDWYNKEHRHSGICYVTPALCFEGKGSEIMEKRNRIIADFYRRHKTLDIKRNNAGGNRDTKKAFIWKMPDKAEVMPFYSKRNKVTNGIKNADYNGIKQE</sequence>
<keyword evidence="3" id="KW-1185">Reference proteome</keyword>
<reference evidence="2 3" key="1">
    <citation type="submission" date="2016-10" db="EMBL/GenBank/DDBJ databases">
        <authorList>
            <person name="Varghese N."/>
            <person name="Submissions S."/>
        </authorList>
    </citation>
    <scope>NUCLEOTIDE SEQUENCE [LARGE SCALE GENOMIC DNA]</scope>
    <source>
        <strain evidence="2 3">DSM 1361</strain>
    </source>
</reference>
<evidence type="ECO:0000313" key="3">
    <source>
        <dbReference type="Proteomes" id="UP000243745"/>
    </source>
</evidence>
<dbReference type="InterPro" id="IPR012337">
    <property type="entry name" value="RNaseH-like_sf"/>
</dbReference>
<accession>A0A662ZI52</accession>
<organism evidence="2 3">
    <name type="scientific">Ruminobacter amylophilus</name>
    <dbReference type="NCBI Taxonomy" id="867"/>
    <lineage>
        <taxon>Bacteria</taxon>
        <taxon>Pseudomonadati</taxon>
        <taxon>Pseudomonadota</taxon>
        <taxon>Gammaproteobacteria</taxon>
        <taxon>Aeromonadales</taxon>
        <taxon>Succinivibrionaceae</taxon>
        <taxon>Ruminobacter</taxon>
    </lineage>
</organism>
<proteinExistence type="predicted"/>
<dbReference type="InterPro" id="IPR036397">
    <property type="entry name" value="RNaseH_sf"/>
</dbReference>
<gene>
    <name evidence="2" type="ORF">SAMN02910344_01561</name>
</gene>
<dbReference type="InterPro" id="IPR001584">
    <property type="entry name" value="Integrase_cat-core"/>
</dbReference>
<dbReference type="EMBL" id="FOXF01000030">
    <property type="protein sequence ID" value="SFP50446.1"/>
    <property type="molecule type" value="Genomic_DNA"/>
</dbReference>
<dbReference type="PROSITE" id="PS50994">
    <property type="entry name" value="INTEGRASE"/>
    <property type="match status" value="1"/>
</dbReference>
<dbReference type="OrthoDB" id="9810995at2"/>
<dbReference type="GO" id="GO:0003676">
    <property type="term" value="F:nucleic acid binding"/>
    <property type="evidence" value="ECO:0007669"/>
    <property type="project" value="InterPro"/>
</dbReference>
<evidence type="ECO:0000313" key="2">
    <source>
        <dbReference type="EMBL" id="SFP50446.1"/>
    </source>
</evidence>
<dbReference type="SUPFAM" id="SSF53098">
    <property type="entry name" value="Ribonuclease H-like"/>
    <property type="match status" value="1"/>
</dbReference>
<feature type="domain" description="Integrase catalytic" evidence="1">
    <location>
        <begin position="1"/>
        <end position="112"/>
    </location>
</feature>
<dbReference type="AlphaFoldDB" id="A0A662ZI52"/>
<dbReference type="GO" id="GO:0015074">
    <property type="term" value="P:DNA integration"/>
    <property type="evidence" value="ECO:0007669"/>
    <property type="project" value="InterPro"/>
</dbReference>
<evidence type="ECO:0000259" key="1">
    <source>
        <dbReference type="PROSITE" id="PS50994"/>
    </source>
</evidence>
<dbReference type="Pfam" id="PF13683">
    <property type="entry name" value="rve_3"/>
    <property type="match status" value="1"/>
</dbReference>